<reference evidence="2 3" key="1">
    <citation type="submission" date="2020-10" db="EMBL/GenBank/DDBJ databases">
        <authorList>
            <person name="Castelo-Branco R."/>
            <person name="Eusebio N."/>
            <person name="Adriana R."/>
            <person name="Vieira A."/>
            <person name="Brugerolle De Fraissinette N."/>
            <person name="Rezende De Castro R."/>
            <person name="Schneider M.P."/>
            <person name="Vasconcelos V."/>
            <person name="Leao P.N."/>
        </authorList>
    </citation>
    <scope>NUCLEOTIDE SEQUENCE [LARGE SCALE GENOMIC DNA]</scope>
    <source>
        <strain evidence="2 3">LEGE 07299</strain>
    </source>
</reference>
<keyword evidence="1" id="KW-0732">Signal</keyword>
<dbReference type="Proteomes" id="UP000647836">
    <property type="component" value="Unassembled WGS sequence"/>
</dbReference>
<feature type="chain" id="PRO_5045243746" evidence="1">
    <location>
        <begin position="26"/>
        <end position="108"/>
    </location>
</feature>
<proteinExistence type="predicted"/>
<evidence type="ECO:0000313" key="2">
    <source>
        <dbReference type="EMBL" id="MBE9103965.1"/>
    </source>
</evidence>
<gene>
    <name evidence="2" type="ORF">IQ229_03095</name>
</gene>
<organism evidence="2 3">
    <name type="scientific">Nostoc cf. edaphicum LEGE 07299</name>
    <dbReference type="NCBI Taxonomy" id="2777974"/>
    <lineage>
        <taxon>Bacteria</taxon>
        <taxon>Bacillati</taxon>
        <taxon>Cyanobacteriota</taxon>
        <taxon>Cyanophyceae</taxon>
        <taxon>Nostocales</taxon>
        <taxon>Nostocaceae</taxon>
        <taxon>Nostoc</taxon>
    </lineage>
</organism>
<protein>
    <submittedName>
        <fullName evidence="2">Uncharacterized protein</fullName>
    </submittedName>
</protein>
<feature type="signal peptide" evidence="1">
    <location>
        <begin position="1"/>
        <end position="25"/>
    </location>
</feature>
<name>A0ABR9TWC0_9NOSO</name>
<dbReference type="RefSeq" id="WP_194041184.1">
    <property type="nucleotide sequence ID" value="NZ_JADEXF010000061.1"/>
</dbReference>
<dbReference type="EMBL" id="JADEXF010000061">
    <property type="protein sequence ID" value="MBE9103965.1"/>
    <property type="molecule type" value="Genomic_DNA"/>
</dbReference>
<evidence type="ECO:0000256" key="1">
    <source>
        <dbReference type="SAM" id="SignalP"/>
    </source>
</evidence>
<sequence>MKAKLFKFLGLPCALVMLGSTSALADSASGTIREYHLNPLVALRGVCIQMNPTSSSAGGWLCLWKDNALYQEVTDLLLESYSSRKTCYVTWTTYRGGLAAIDYVSCYN</sequence>
<accession>A0ABR9TWC0</accession>
<keyword evidence="3" id="KW-1185">Reference proteome</keyword>
<evidence type="ECO:0000313" key="3">
    <source>
        <dbReference type="Proteomes" id="UP000647836"/>
    </source>
</evidence>
<comment type="caution">
    <text evidence="2">The sequence shown here is derived from an EMBL/GenBank/DDBJ whole genome shotgun (WGS) entry which is preliminary data.</text>
</comment>